<name>A0ABY8UG57_TETOB</name>
<dbReference type="PANTHER" id="PTHR33639:SF1">
    <property type="entry name" value="T23E23.25"/>
    <property type="match status" value="1"/>
</dbReference>
<dbReference type="EMBL" id="CP126219">
    <property type="protein sequence ID" value="WIA20369.1"/>
    <property type="molecule type" value="Genomic_DNA"/>
</dbReference>
<accession>A0ABY8UG57</accession>
<dbReference type="PANTHER" id="PTHR33639">
    <property type="entry name" value="THIOL-DISULFIDE OXIDOREDUCTASE DCC"/>
    <property type="match status" value="1"/>
</dbReference>
<reference evidence="1 2" key="1">
    <citation type="submission" date="2023-05" db="EMBL/GenBank/DDBJ databases">
        <title>A 100% complete, gapless, phased diploid assembly of the Scenedesmus obliquus UTEX 3031 genome.</title>
        <authorList>
            <person name="Biondi T.C."/>
            <person name="Hanschen E.R."/>
            <person name="Kwon T."/>
            <person name="Eng W."/>
            <person name="Kruse C.P.S."/>
            <person name="Koehler S.I."/>
            <person name="Kunde Y."/>
            <person name="Gleasner C.D."/>
            <person name="You Mak K.T."/>
            <person name="Polle J."/>
            <person name="Hovde B.T."/>
            <person name="Starkenburg S.R."/>
        </authorList>
    </citation>
    <scope>NUCLEOTIDE SEQUENCE [LARGE SCALE GENOMIC DNA]</scope>
    <source>
        <strain evidence="1 2">DOE0152z</strain>
    </source>
</reference>
<evidence type="ECO:0000313" key="2">
    <source>
        <dbReference type="Proteomes" id="UP001244341"/>
    </source>
</evidence>
<protein>
    <recommendedName>
        <fullName evidence="3">Thiol-disulfide oxidoreductase DCC</fullName>
    </recommendedName>
</protein>
<organism evidence="1 2">
    <name type="scientific">Tetradesmus obliquus</name>
    <name type="common">Green alga</name>
    <name type="synonym">Acutodesmus obliquus</name>
    <dbReference type="NCBI Taxonomy" id="3088"/>
    <lineage>
        <taxon>Eukaryota</taxon>
        <taxon>Viridiplantae</taxon>
        <taxon>Chlorophyta</taxon>
        <taxon>core chlorophytes</taxon>
        <taxon>Chlorophyceae</taxon>
        <taxon>CS clade</taxon>
        <taxon>Sphaeropleales</taxon>
        <taxon>Scenedesmaceae</taxon>
        <taxon>Tetradesmus</taxon>
    </lineage>
</organism>
<dbReference type="Pfam" id="PF04134">
    <property type="entry name" value="DCC1-like"/>
    <property type="match status" value="1"/>
</dbReference>
<proteinExistence type="predicted"/>
<dbReference type="InterPro" id="IPR052927">
    <property type="entry name" value="DCC_oxidoreductase"/>
</dbReference>
<evidence type="ECO:0000313" key="1">
    <source>
        <dbReference type="EMBL" id="WIA20369.1"/>
    </source>
</evidence>
<sequence>MAGAAGATGNMAHQLAATGRVIMYDGVCNLCNAAVRFIIKRDPQKNLLFCSVQSPKAEPYLRGLGFSRGDALKRFIFIQEDRWSEGSTAALEIAGYMRPPWPLLKSLMAAVPLPVREAVYDIVAANRYSWFGRSKVCQVPDTSVLERFLDAEDLVLGRCREQAMADDAWKEERERHWQRWGK</sequence>
<evidence type="ECO:0008006" key="3">
    <source>
        <dbReference type="Google" id="ProtNLM"/>
    </source>
</evidence>
<dbReference type="InterPro" id="IPR007263">
    <property type="entry name" value="DCC1-like"/>
</dbReference>
<dbReference type="Proteomes" id="UP001244341">
    <property type="component" value="Chromosome 12b"/>
</dbReference>
<keyword evidence="2" id="KW-1185">Reference proteome</keyword>
<gene>
    <name evidence="1" type="ORF">OEZ85_004792</name>
</gene>